<evidence type="ECO:0000256" key="1">
    <source>
        <dbReference type="ARBA" id="ARBA00004429"/>
    </source>
</evidence>
<proteinExistence type="predicted"/>
<comment type="subcellular location">
    <subcellularLocation>
        <location evidence="1">Cell inner membrane</location>
        <topology evidence="1">Multi-pass membrane protein</topology>
    </subcellularLocation>
</comment>
<keyword evidence="2" id="KW-0813">Transport</keyword>
<feature type="transmembrane region" description="Helical" evidence="6">
    <location>
        <begin position="401"/>
        <end position="421"/>
    </location>
</feature>
<dbReference type="GO" id="GO:0022857">
    <property type="term" value="F:transmembrane transporter activity"/>
    <property type="evidence" value="ECO:0007669"/>
    <property type="project" value="InterPro"/>
</dbReference>
<evidence type="ECO:0000259" key="7">
    <source>
        <dbReference type="PROSITE" id="PS50850"/>
    </source>
</evidence>
<dbReference type="AlphaFoldDB" id="A0A840P6A4"/>
<accession>A0A840P6A4</accession>
<feature type="transmembrane region" description="Helical" evidence="6">
    <location>
        <begin position="239"/>
        <end position="256"/>
    </location>
</feature>
<keyword evidence="9" id="KW-1185">Reference proteome</keyword>
<dbReference type="Gene3D" id="1.20.1250.20">
    <property type="entry name" value="MFS general substrate transporter like domains"/>
    <property type="match status" value="1"/>
</dbReference>
<evidence type="ECO:0000313" key="9">
    <source>
        <dbReference type="Proteomes" id="UP000578449"/>
    </source>
</evidence>
<feature type="transmembrane region" description="Helical" evidence="6">
    <location>
        <begin position="143"/>
        <end position="168"/>
    </location>
</feature>
<evidence type="ECO:0000256" key="5">
    <source>
        <dbReference type="ARBA" id="ARBA00023136"/>
    </source>
</evidence>
<evidence type="ECO:0000256" key="3">
    <source>
        <dbReference type="ARBA" id="ARBA00022692"/>
    </source>
</evidence>
<protein>
    <submittedName>
        <fullName evidence="8">MFS family permease</fullName>
    </submittedName>
</protein>
<feature type="transmembrane region" description="Helical" evidence="6">
    <location>
        <begin position="282"/>
        <end position="299"/>
    </location>
</feature>
<feature type="transmembrane region" description="Helical" evidence="6">
    <location>
        <begin position="433"/>
        <end position="450"/>
    </location>
</feature>
<dbReference type="PROSITE" id="PS50850">
    <property type="entry name" value="MFS"/>
    <property type="match status" value="1"/>
</dbReference>
<feature type="transmembrane region" description="Helical" evidence="6">
    <location>
        <begin position="336"/>
        <end position="355"/>
    </location>
</feature>
<evidence type="ECO:0000256" key="6">
    <source>
        <dbReference type="SAM" id="Phobius"/>
    </source>
</evidence>
<evidence type="ECO:0000313" key="8">
    <source>
        <dbReference type="EMBL" id="MBB5131535.1"/>
    </source>
</evidence>
<feature type="transmembrane region" description="Helical" evidence="6">
    <location>
        <begin position="83"/>
        <end position="102"/>
    </location>
</feature>
<dbReference type="Gene3D" id="1.20.1720.10">
    <property type="entry name" value="Multidrug resistance protein D"/>
    <property type="match status" value="1"/>
</dbReference>
<sequence>MPVPAAAEARTGFGARLLAPLYLSVTLNPVNSAILATALTDIGASLGVGLAAASTLVAALYLVSAVAQPFLGRLAERYGARRVLLAGHLLVLAGAAVAMAAPSLPWLLAARCLIGAGTSAAYPCAMAIVRARADERGGEVPRGVLGGLAMCNQLAVALGLAFGGVLVGAGGWRWTFAVNLPLAALAIVTTLLYVPATRGGPVRGRTALGALDPLGVLLFTVAVTSGFLVLHAFPAPSPYALAVCAASSVALVAWELRAAAPFVDVRALAATPALLWTHLRNALTYVTVYSVLYGFGAWLGSRGGYPPGTAGLLLLPISLGGAAASALAGRMRAPRLPLVLCGAATTAGAALLALVSPGGGVALPLAVAALFGLAMGLGAVGNQQTLYQQSPPAETASSAGLLRTSMYLGATVSSALIAVVLGPAPTGASLRDLALIMLVLGAALTALPFADRHLRPGPR</sequence>
<dbReference type="EMBL" id="JACHGN010000002">
    <property type="protein sequence ID" value="MBB5131535.1"/>
    <property type="molecule type" value="Genomic_DNA"/>
</dbReference>
<feature type="transmembrane region" description="Helical" evidence="6">
    <location>
        <begin position="42"/>
        <end position="63"/>
    </location>
</feature>
<dbReference type="InterPro" id="IPR036259">
    <property type="entry name" value="MFS_trans_sf"/>
</dbReference>
<dbReference type="Proteomes" id="UP000578449">
    <property type="component" value="Unassembled WGS sequence"/>
</dbReference>
<name>A0A840P6A4_9ACTN</name>
<feature type="transmembrane region" description="Helical" evidence="6">
    <location>
        <begin position="361"/>
        <end position="380"/>
    </location>
</feature>
<dbReference type="InterPro" id="IPR011701">
    <property type="entry name" value="MFS"/>
</dbReference>
<keyword evidence="4 6" id="KW-1133">Transmembrane helix</keyword>
<feature type="transmembrane region" description="Helical" evidence="6">
    <location>
        <begin position="311"/>
        <end position="329"/>
    </location>
</feature>
<feature type="transmembrane region" description="Helical" evidence="6">
    <location>
        <begin position="108"/>
        <end position="131"/>
    </location>
</feature>
<feature type="transmembrane region" description="Helical" evidence="6">
    <location>
        <begin position="214"/>
        <end position="233"/>
    </location>
</feature>
<keyword evidence="5 6" id="KW-0472">Membrane</keyword>
<feature type="transmembrane region" description="Helical" evidence="6">
    <location>
        <begin position="174"/>
        <end position="194"/>
    </location>
</feature>
<dbReference type="Pfam" id="PF07690">
    <property type="entry name" value="MFS_1"/>
    <property type="match status" value="1"/>
</dbReference>
<dbReference type="PANTHER" id="PTHR23501:SF191">
    <property type="entry name" value="VACUOLAR BASIC AMINO ACID TRANSPORTER 4"/>
    <property type="match status" value="1"/>
</dbReference>
<dbReference type="GO" id="GO:0005886">
    <property type="term" value="C:plasma membrane"/>
    <property type="evidence" value="ECO:0007669"/>
    <property type="project" value="UniProtKB-SubCell"/>
</dbReference>
<keyword evidence="3 6" id="KW-0812">Transmembrane</keyword>
<comment type="caution">
    <text evidence="8">The sequence shown here is derived from an EMBL/GenBank/DDBJ whole genome shotgun (WGS) entry which is preliminary data.</text>
</comment>
<dbReference type="PANTHER" id="PTHR23501">
    <property type="entry name" value="MAJOR FACILITATOR SUPERFAMILY"/>
    <property type="match status" value="1"/>
</dbReference>
<organism evidence="8 9">
    <name type="scientific">Thermocatellispora tengchongensis</name>
    <dbReference type="NCBI Taxonomy" id="1073253"/>
    <lineage>
        <taxon>Bacteria</taxon>
        <taxon>Bacillati</taxon>
        <taxon>Actinomycetota</taxon>
        <taxon>Actinomycetes</taxon>
        <taxon>Streptosporangiales</taxon>
        <taxon>Streptosporangiaceae</taxon>
        <taxon>Thermocatellispora</taxon>
    </lineage>
</organism>
<dbReference type="InterPro" id="IPR020846">
    <property type="entry name" value="MFS_dom"/>
</dbReference>
<dbReference type="RefSeq" id="WP_185048348.1">
    <property type="nucleotide sequence ID" value="NZ_BAABIX010000022.1"/>
</dbReference>
<reference evidence="8 9" key="1">
    <citation type="submission" date="2020-08" db="EMBL/GenBank/DDBJ databases">
        <title>Genomic Encyclopedia of Type Strains, Phase IV (KMG-IV): sequencing the most valuable type-strain genomes for metagenomic binning, comparative biology and taxonomic classification.</title>
        <authorList>
            <person name="Goeker M."/>
        </authorList>
    </citation>
    <scope>NUCLEOTIDE SEQUENCE [LARGE SCALE GENOMIC DNA]</scope>
    <source>
        <strain evidence="8 9">DSM 45615</strain>
    </source>
</reference>
<gene>
    <name evidence="8" type="ORF">HNP84_001241</name>
</gene>
<dbReference type="SUPFAM" id="SSF103473">
    <property type="entry name" value="MFS general substrate transporter"/>
    <property type="match status" value="1"/>
</dbReference>
<evidence type="ECO:0000256" key="4">
    <source>
        <dbReference type="ARBA" id="ARBA00022989"/>
    </source>
</evidence>
<evidence type="ECO:0000256" key="2">
    <source>
        <dbReference type="ARBA" id="ARBA00022448"/>
    </source>
</evidence>
<feature type="domain" description="Major facilitator superfamily (MFS) profile" evidence="7">
    <location>
        <begin position="17"/>
        <end position="453"/>
    </location>
</feature>